<name>A0A166QW29_COLIC</name>
<dbReference type="EMBL" id="LFIW01002504">
    <property type="protein sequence ID" value="KZL68421.1"/>
    <property type="molecule type" value="Genomic_DNA"/>
</dbReference>
<protein>
    <recommendedName>
        <fullName evidence="4">SnoaL-like domain-containing protein</fullName>
    </recommendedName>
</protein>
<gene>
    <name evidence="2" type="ORF">CI238_00219</name>
</gene>
<proteinExistence type="predicted"/>
<evidence type="ECO:0008006" key="4">
    <source>
        <dbReference type="Google" id="ProtNLM"/>
    </source>
</evidence>
<comment type="caution">
    <text evidence="2">The sequence shown here is derived from an EMBL/GenBank/DDBJ whole genome shotgun (WGS) entry which is preliminary data.</text>
</comment>
<feature type="region of interest" description="Disordered" evidence="1">
    <location>
        <begin position="1"/>
        <end position="23"/>
    </location>
</feature>
<reference evidence="2 3" key="1">
    <citation type="submission" date="2015-06" db="EMBL/GenBank/DDBJ databases">
        <title>Survival trade-offs in plant roots during colonization by closely related pathogenic and mutualistic fungi.</title>
        <authorList>
            <person name="Hacquard S."/>
            <person name="Kracher B."/>
            <person name="Hiruma K."/>
            <person name="Weinman A."/>
            <person name="Muench P."/>
            <person name="Garrido Oter R."/>
            <person name="Ver Loren van Themaat E."/>
            <person name="Dallerey J.-F."/>
            <person name="Damm U."/>
            <person name="Henrissat B."/>
            <person name="Lespinet O."/>
            <person name="Thon M."/>
            <person name="Kemen E."/>
            <person name="McHardy A.C."/>
            <person name="Schulze-Lefert P."/>
            <person name="O'Connell R.J."/>
        </authorList>
    </citation>
    <scope>NUCLEOTIDE SEQUENCE [LARGE SCALE GENOMIC DNA]</scope>
    <source>
        <strain evidence="2 3">MAFF 238704</strain>
    </source>
</reference>
<dbReference type="AlphaFoldDB" id="A0A166QW29"/>
<sequence length="193" mass="21112">MSVIQKPGLAQQKRSDFPCKSRSHPSLSFKSSMVSIKEAARAAITAYGLAAQQGGNASVPLQNVADSLASFYLANFTSFTLGGINTLQNHDIATAGVLKQLQQLNQSGLGTDIRLCNGRVDVVSNQSALCWVTFEIIPRTDKIEKWSWTNIYGFRLEKGRSNGLEGGWEFTNADQEYQTLLERVPDFYAGGTV</sequence>
<keyword evidence="3" id="KW-1185">Reference proteome</keyword>
<evidence type="ECO:0000256" key="1">
    <source>
        <dbReference type="SAM" id="MobiDB-lite"/>
    </source>
</evidence>
<evidence type="ECO:0000313" key="3">
    <source>
        <dbReference type="Proteomes" id="UP000076584"/>
    </source>
</evidence>
<accession>A0A166QW29</accession>
<organism evidence="2 3">
    <name type="scientific">Colletotrichum incanum</name>
    <name type="common">Soybean anthracnose fungus</name>
    <dbReference type="NCBI Taxonomy" id="1573173"/>
    <lineage>
        <taxon>Eukaryota</taxon>
        <taxon>Fungi</taxon>
        <taxon>Dikarya</taxon>
        <taxon>Ascomycota</taxon>
        <taxon>Pezizomycotina</taxon>
        <taxon>Sordariomycetes</taxon>
        <taxon>Hypocreomycetidae</taxon>
        <taxon>Glomerellales</taxon>
        <taxon>Glomerellaceae</taxon>
        <taxon>Colletotrichum</taxon>
        <taxon>Colletotrichum spaethianum species complex</taxon>
    </lineage>
</organism>
<evidence type="ECO:0000313" key="2">
    <source>
        <dbReference type="EMBL" id="KZL68421.1"/>
    </source>
</evidence>
<dbReference type="Proteomes" id="UP000076584">
    <property type="component" value="Unassembled WGS sequence"/>
</dbReference>